<evidence type="ECO:0000313" key="2">
    <source>
        <dbReference type="Proteomes" id="UP001161064"/>
    </source>
</evidence>
<dbReference type="EMBL" id="BPFZ01000011">
    <property type="protein sequence ID" value="GIU67622.1"/>
    <property type="molecule type" value="Genomic_DNA"/>
</dbReference>
<dbReference type="NCBIfam" id="TIGR01537">
    <property type="entry name" value="portal_HK97"/>
    <property type="match status" value="1"/>
</dbReference>
<comment type="caution">
    <text evidence="1">The sequence shown here is derived from an EMBL/GenBank/DDBJ whole genome shotgun (WGS) entry which is preliminary data.</text>
</comment>
<reference evidence="1" key="1">
    <citation type="submission" date="2021-05" db="EMBL/GenBank/DDBJ databases">
        <authorList>
            <person name="Tanabe Y."/>
        </authorList>
    </citation>
    <scope>NUCLEOTIDE SEQUENCE</scope>
    <source>
        <strain evidence="1">BOTRYCO-1</strain>
    </source>
</reference>
<dbReference type="RefSeq" id="WP_284360581.1">
    <property type="nucleotide sequence ID" value="NZ_BPFZ01000011.1"/>
</dbReference>
<keyword evidence="2" id="KW-1185">Reference proteome</keyword>
<name>A0ABQ4PX49_9PROT</name>
<reference evidence="1" key="2">
    <citation type="journal article" date="2023" name="ISME Commun">
        <title>Characterization of a bloom-associated alphaproteobacterial lineage, 'Candidatus Phycosocius': insights into freshwater algal-bacterial interactions.</title>
        <authorList>
            <person name="Tanabe Y."/>
            <person name="Yamaguchi H."/>
            <person name="Yoshida M."/>
            <person name="Kai A."/>
            <person name="Okazaki Y."/>
        </authorList>
    </citation>
    <scope>NUCLEOTIDE SEQUENCE</scope>
    <source>
        <strain evidence="1">BOTRYCO-1</strain>
    </source>
</reference>
<protein>
    <submittedName>
        <fullName evidence="1">Portal protein</fullName>
    </submittedName>
</protein>
<dbReference type="InterPro" id="IPR006427">
    <property type="entry name" value="Portal_HK97"/>
</dbReference>
<accession>A0ABQ4PX49</accession>
<sequence length="397" mass="43143">MTPFPFFKRRPKLTLGSGEAKASSPFLAYTSPGRPVWTPRDYGALAREGFQRNAIAYRCVRLVAETAASVPLNLRDGAGQPHPLANLFLQPNPEQSGPELLEAFFGHLQIAGNGWLEMVALDGLPREICVLRPDRVRIIPGVSGWPDGWEHDAGGVKRRIWRDTATGRAPICHLKLFNPADDLYGQSPLEAAAIAVDIHNAGGAWNKALIDNAARPSGALVYRGMPGAERLSEEQFERLKAELTQAHTGASNAGRPLLLEGGLEWTSMSLTPAEMDFVEARRAASRDIALAFGVPPMLLGIPGDSTYSNYKEANLAFWRQTILPLVSKAAACLANWLAPWADVSLTITPDLEAVPALSGEREAFWARLETASFLSVDEKRVLAGFPPLNSNFDQVSS</sequence>
<evidence type="ECO:0000313" key="1">
    <source>
        <dbReference type="EMBL" id="GIU67622.1"/>
    </source>
</evidence>
<proteinExistence type="predicted"/>
<gene>
    <name evidence="1" type="ORF">PsB1_1776</name>
</gene>
<dbReference type="Proteomes" id="UP001161064">
    <property type="component" value="Unassembled WGS sequence"/>
</dbReference>
<dbReference type="Pfam" id="PF04860">
    <property type="entry name" value="Phage_portal"/>
    <property type="match status" value="1"/>
</dbReference>
<dbReference type="InterPro" id="IPR006944">
    <property type="entry name" value="Phage/GTA_portal"/>
</dbReference>
<organism evidence="1 2">
    <name type="scientific">Candidatus Phycosocius spiralis</name>
    <dbReference type="NCBI Taxonomy" id="2815099"/>
    <lineage>
        <taxon>Bacteria</taxon>
        <taxon>Pseudomonadati</taxon>
        <taxon>Pseudomonadota</taxon>
        <taxon>Alphaproteobacteria</taxon>
        <taxon>Caulobacterales</taxon>
        <taxon>Caulobacterales incertae sedis</taxon>
        <taxon>Candidatus Phycosocius</taxon>
    </lineage>
</organism>